<proteinExistence type="predicted"/>
<gene>
    <name evidence="1" type="ORF">JGDONPHD_00004</name>
</gene>
<dbReference type="AlphaFoldDB" id="A0A7G9Y8H0"/>
<name>A0A7G9Y8H0_9EURY</name>
<sequence length="93" mass="10265">MNAAGTVTYNAYTGFSKNDFTGFLKNFLYFWIFSAVPSWVNSSSSATSACLTLTPSKAFKFFVVVGTWYDSSREPAMVLRRTTHNMVAPGISP</sequence>
<reference evidence="1" key="1">
    <citation type="submission" date="2020-06" db="EMBL/GenBank/DDBJ databases">
        <title>Unique genomic features of the anaerobic methanotrophic archaea.</title>
        <authorList>
            <person name="Chadwick G.L."/>
            <person name="Skennerton C.T."/>
            <person name="Laso-Perez R."/>
            <person name="Leu A.O."/>
            <person name="Speth D.R."/>
            <person name="Yu H."/>
            <person name="Morgan-Lang C."/>
            <person name="Hatzenpichler R."/>
            <person name="Goudeau D."/>
            <person name="Malmstrom R."/>
            <person name="Brazelton W.J."/>
            <person name="Woyke T."/>
            <person name="Hallam S.J."/>
            <person name="Tyson G.W."/>
            <person name="Wegener G."/>
            <person name="Boetius A."/>
            <person name="Orphan V."/>
        </authorList>
    </citation>
    <scope>NUCLEOTIDE SEQUENCE</scope>
</reference>
<protein>
    <submittedName>
        <fullName evidence="1">Uncharacterized protein</fullName>
    </submittedName>
</protein>
<organism evidence="1">
    <name type="scientific">Candidatus Methanogaster sp. ANME-2c ERB4</name>
    <dbReference type="NCBI Taxonomy" id="2759911"/>
    <lineage>
        <taxon>Archaea</taxon>
        <taxon>Methanobacteriati</taxon>
        <taxon>Methanobacteriota</taxon>
        <taxon>Stenosarchaea group</taxon>
        <taxon>Methanomicrobia</taxon>
        <taxon>Methanosarcinales</taxon>
        <taxon>ANME-2 cluster</taxon>
        <taxon>Candidatus Methanogasteraceae</taxon>
        <taxon>Candidatus Methanogaster</taxon>
    </lineage>
</organism>
<evidence type="ECO:0000313" key="1">
    <source>
        <dbReference type="EMBL" id="QNO44304.1"/>
    </source>
</evidence>
<accession>A0A7G9Y8H0</accession>
<dbReference type="EMBL" id="MT630949">
    <property type="protein sequence ID" value="QNO44304.1"/>
    <property type="molecule type" value="Genomic_DNA"/>
</dbReference>